<organism evidence="14 15">
    <name type="scientific">Candidatus Sysuiplasma superficiale</name>
    <dbReference type="NCBI Taxonomy" id="2823368"/>
    <lineage>
        <taxon>Archaea</taxon>
        <taxon>Methanobacteriati</taxon>
        <taxon>Thermoplasmatota</taxon>
        <taxon>Thermoplasmata</taxon>
        <taxon>Candidatus Sysuiplasmatales</taxon>
        <taxon>Candidatus Sysuiplasmataceae</taxon>
        <taxon>Candidatus Sysuiplasma</taxon>
    </lineage>
</organism>
<dbReference type="InterPro" id="IPR001342">
    <property type="entry name" value="HDH_cat"/>
</dbReference>
<name>A0A8J7YV22_9ARCH</name>
<feature type="active site" description="Proton donor" evidence="10">
    <location>
        <position position="237"/>
    </location>
</feature>
<evidence type="ECO:0000256" key="7">
    <source>
        <dbReference type="ARBA" id="ARBA00022697"/>
    </source>
</evidence>
<comment type="pathway">
    <text evidence="1">Amino-acid biosynthesis; L-threonine biosynthesis; L-threonine from L-aspartate: step 3/5.</text>
</comment>
<dbReference type="UniPathway" id="UPA00050">
    <property type="reaction ID" value="UER00063"/>
</dbReference>
<proteinExistence type="inferred from homology"/>
<evidence type="ECO:0000256" key="9">
    <source>
        <dbReference type="ARBA" id="ARBA00023167"/>
    </source>
</evidence>
<dbReference type="PANTHER" id="PTHR43331:SF1">
    <property type="entry name" value="HOMOSERINE DEHYDROGENASE"/>
    <property type="match status" value="1"/>
</dbReference>
<feature type="binding site" evidence="11">
    <location>
        <begin position="24"/>
        <end position="29"/>
    </location>
    <ligand>
        <name>NADP(+)</name>
        <dbReference type="ChEBI" id="CHEBI:58349"/>
    </ligand>
</feature>
<dbReference type="EMBL" id="JAHEAC010000007">
    <property type="protein sequence ID" value="MBX8643444.1"/>
    <property type="molecule type" value="Genomic_DNA"/>
</dbReference>
<sequence>MNWEEFSHPFEQRKCFDLRAVLLGLGAVGLSLLTLLERTDSPCVPGLNIDIAGVADSSGYLVGKQVIRVHDLVKAKRESSLSFLPGFIEGGRARELVETAEADVVVDCLPTDYSDCSESRECMFTSLKAGRHYVTASKAVMALHMKEALEKAEGNGVLLKFGATVGGGTPFIDFGSRCICPGTVTSLRGVLNGTSNYILTRMAEGLTMQEALSEARQRGIAEADPSNDLSGRDSAAKIVILANWLCGTSLTLHQVRTRGIETLSSGEISEAGRRGKVIKLIASYRSVATVSPEEIDINDRINVSGSLNALSYFTGSGDSFTLSGEGAGGESTARAVLRDLAAVHLEAGPRRTH</sequence>
<dbReference type="Gene3D" id="3.30.360.10">
    <property type="entry name" value="Dihydrodipicolinate Reductase, domain 2"/>
    <property type="match status" value="1"/>
</dbReference>
<protein>
    <recommendedName>
        <fullName evidence="5">Homoserine dehydrogenase</fullName>
        <ecNumber evidence="4">1.1.1.3</ecNumber>
    </recommendedName>
</protein>
<dbReference type="GO" id="GO:0050661">
    <property type="term" value="F:NADP binding"/>
    <property type="evidence" value="ECO:0007669"/>
    <property type="project" value="InterPro"/>
</dbReference>
<evidence type="ECO:0000313" key="14">
    <source>
        <dbReference type="EMBL" id="MBX8643444.1"/>
    </source>
</evidence>
<dbReference type="PIRSF" id="PIRSF036497">
    <property type="entry name" value="HDH_short"/>
    <property type="match status" value="1"/>
</dbReference>
<dbReference type="SUPFAM" id="SSF51735">
    <property type="entry name" value="NAD(P)-binding Rossmann-fold domains"/>
    <property type="match status" value="1"/>
</dbReference>
<comment type="caution">
    <text evidence="14">The sequence shown here is derived from an EMBL/GenBank/DDBJ whole genome shotgun (WGS) entry which is preliminary data.</text>
</comment>
<dbReference type="PROSITE" id="PS01042">
    <property type="entry name" value="HOMOSER_DHGENASE"/>
    <property type="match status" value="1"/>
</dbReference>
<dbReference type="Proteomes" id="UP000750197">
    <property type="component" value="Unassembled WGS sequence"/>
</dbReference>
<evidence type="ECO:0000256" key="10">
    <source>
        <dbReference type="PIRSR" id="PIRSR036497-1"/>
    </source>
</evidence>
<dbReference type="GO" id="GO:0004412">
    <property type="term" value="F:homoserine dehydrogenase activity"/>
    <property type="evidence" value="ECO:0007669"/>
    <property type="project" value="UniProtKB-EC"/>
</dbReference>
<feature type="binding site" evidence="11">
    <location>
        <position position="222"/>
    </location>
    <ligand>
        <name>L-homoserine</name>
        <dbReference type="ChEBI" id="CHEBI:57476"/>
    </ligand>
</feature>
<evidence type="ECO:0000256" key="11">
    <source>
        <dbReference type="PIRSR" id="PIRSR036497-2"/>
    </source>
</evidence>
<keyword evidence="8" id="KW-0560">Oxidoreductase</keyword>
<dbReference type="UniPathway" id="UPA00051">
    <property type="reaction ID" value="UER00465"/>
</dbReference>
<evidence type="ECO:0000313" key="15">
    <source>
        <dbReference type="Proteomes" id="UP000750197"/>
    </source>
</evidence>
<keyword evidence="7" id="KW-0791">Threonine biosynthesis</keyword>
<evidence type="ECO:0000259" key="13">
    <source>
        <dbReference type="Pfam" id="PF03447"/>
    </source>
</evidence>
<keyword evidence="9" id="KW-0486">Methionine biosynthesis</keyword>
<reference evidence="14" key="1">
    <citation type="submission" date="2021-05" db="EMBL/GenBank/DDBJ databases">
        <title>Genomic insights into ecological role and evolution of a novel Thermoplasmata order Candidatus Sysuiplasmatales.</title>
        <authorList>
            <person name="Yuan Y."/>
        </authorList>
    </citation>
    <scope>NUCLEOTIDE SEQUENCE</scope>
    <source>
        <strain evidence="14">TUT19-bin139</strain>
    </source>
</reference>
<dbReference type="InterPro" id="IPR005106">
    <property type="entry name" value="Asp/hSer_DH_NAD-bd"/>
</dbReference>
<keyword evidence="11" id="KW-0521">NADP</keyword>
<keyword evidence="6" id="KW-0028">Amino-acid biosynthesis</keyword>
<evidence type="ECO:0000259" key="12">
    <source>
        <dbReference type="Pfam" id="PF00742"/>
    </source>
</evidence>
<dbReference type="Pfam" id="PF03447">
    <property type="entry name" value="NAD_binding_3"/>
    <property type="match status" value="1"/>
</dbReference>
<evidence type="ECO:0000256" key="6">
    <source>
        <dbReference type="ARBA" id="ARBA00022605"/>
    </source>
</evidence>
<dbReference type="AlphaFoldDB" id="A0A8J7YV22"/>
<accession>A0A8J7YV22</accession>
<dbReference type="InterPro" id="IPR036291">
    <property type="entry name" value="NAD(P)-bd_dom_sf"/>
</dbReference>
<evidence type="ECO:0000256" key="2">
    <source>
        <dbReference type="ARBA" id="ARBA00005062"/>
    </source>
</evidence>
<dbReference type="SUPFAM" id="SSF55347">
    <property type="entry name" value="Glyceraldehyde-3-phosphate dehydrogenase-like, C-terminal domain"/>
    <property type="match status" value="1"/>
</dbReference>
<dbReference type="GO" id="GO:0009086">
    <property type="term" value="P:methionine biosynthetic process"/>
    <property type="evidence" value="ECO:0007669"/>
    <property type="project" value="UniProtKB-KW"/>
</dbReference>
<evidence type="ECO:0000256" key="5">
    <source>
        <dbReference type="ARBA" id="ARBA00013376"/>
    </source>
</evidence>
<evidence type="ECO:0000256" key="4">
    <source>
        <dbReference type="ARBA" id="ARBA00013213"/>
    </source>
</evidence>
<comment type="pathway">
    <text evidence="2">Amino-acid biosynthesis; L-methionine biosynthesis via de novo pathway; L-homoserine from L-aspartate: step 3/3.</text>
</comment>
<feature type="binding site" evidence="11">
    <location>
        <position position="138"/>
    </location>
    <ligand>
        <name>NADPH</name>
        <dbReference type="ChEBI" id="CHEBI:57783"/>
    </ligand>
</feature>
<evidence type="ECO:0000256" key="8">
    <source>
        <dbReference type="ARBA" id="ARBA00023002"/>
    </source>
</evidence>
<dbReference type="FunFam" id="3.30.360.10:FF:000005">
    <property type="entry name" value="Homoserine dehydrogenase"/>
    <property type="match status" value="1"/>
</dbReference>
<evidence type="ECO:0000256" key="3">
    <source>
        <dbReference type="ARBA" id="ARBA00006753"/>
    </source>
</evidence>
<feature type="domain" description="Homoserine dehydrogenase catalytic" evidence="12">
    <location>
        <begin position="170"/>
        <end position="340"/>
    </location>
</feature>
<dbReference type="EC" id="1.1.1.3" evidence="4"/>
<dbReference type="GO" id="GO:0009088">
    <property type="term" value="P:threonine biosynthetic process"/>
    <property type="evidence" value="ECO:0007669"/>
    <property type="project" value="UniProtKB-UniPathway"/>
</dbReference>
<comment type="similarity">
    <text evidence="3">Belongs to the homoserine dehydrogenase family.</text>
</comment>
<dbReference type="Pfam" id="PF00742">
    <property type="entry name" value="Homoserine_dh"/>
    <property type="match status" value="1"/>
</dbReference>
<dbReference type="PANTHER" id="PTHR43331">
    <property type="entry name" value="HOMOSERINE DEHYDROGENASE"/>
    <property type="match status" value="1"/>
</dbReference>
<feature type="domain" description="Aspartate/homoserine dehydrogenase NAD-binding" evidence="13">
    <location>
        <begin position="24"/>
        <end position="157"/>
    </location>
</feature>
<gene>
    <name evidence="14" type="ORF">KIY12_01760</name>
</gene>
<evidence type="ECO:0000256" key="1">
    <source>
        <dbReference type="ARBA" id="ARBA00005056"/>
    </source>
</evidence>
<dbReference type="Gene3D" id="3.40.50.720">
    <property type="entry name" value="NAD(P)-binding Rossmann-like Domain"/>
    <property type="match status" value="1"/>
</dbReference>
<dbReference type="InterPro" id="IPR019811">
    <property type="entry name" value="HDH_CS"/>
</dbReference>
<dbReference type="InterPro" id="IPR022697">
    <property type="entry name" value="HDH_short"/>
</dbReference>